<proteinExistence type="predicted"/>
<reference evidence="5 8" key="3">
    <citation type="submission" date="2016-08" db="EMBL/GenBank/DDBJ databases">
        <authorList>
            <person name="Seilhamer J.J."/>
        </authorList>
    </citation>
    <scope>NUCLEOTIDE SEQUENCE [LARGE SCALE GENOMIC DNA]</scope>
    <source>
        <strain evidence="5 8">NML150140-1</strain>
    </source>
</reference>
<dbReference type="GO" id="GO:0043709">
    <property type="term" value="P:cell adhesion involved in single-species biofilm formation"/>
    <property type="evidence" value="ECO:0007669"/>
    <property type="project" value="TreeGrafter"/>
</dbReference>
<dbReference type="RefSeq" id="WP_069411438.1">
    <property type="nucleotide sequence ID" value="NZ_DBFYTW010000415.1"/>
</dbReference>
<feature type="domain" description="HAMP" evidence="2">
    <location>
        <begin position="309"/>
        <end position="362"/>
    </location>
</feature>
<keyword evidence="1" id="KW-1133">Transmembrane helix</keyword>
<feature type="transmembrane region" description="Helical" evidence="1">
    <location>
        <begin position="7"/>
        <end position="30"/>
    </location>
</feature>
<dbReference type="SMART" id="SM00267">
    <property type="entry name" value="GGDEF"/>
    <property type="match status" value="1"/>
</dbReference>
<dbReference type="SUPFAM" id="SSF158472">
    <property type="entry name" value="HAMP domain-like"/>
    <property type="match status" value="1"/>
</dbReference>
<reference evidence="4 7" key="1">
    <citation type="submission" date="2016-07" db="EMBL/GenBank/DDBJ databases">
        <title>Characterization of isolates of Eisenbergiella tayi derived from blood cultures, using whole genome sequencing.</title>
        <authorList>
            <person name="Burdz T."/>
            <person name="Wiebe D."/>
            <person name="Huynh C."/>
            <person name="Bernard K."/>
        </authorList>
    </citation>
    <scope>NUCLEOTIDE SEQUENCE [LARGE SCALE GENOMIC DNA]</scope>
    <source>
        <strain evidence="4 7">NML 110608</strain>
    </source>
</reference>
<dbReference type="OrthoDB" id="9759607at2"/>
<dbReference type="SMART" id="SM00304">
    <property type="entry name" value="HAMP"/>
    <property type="match status" value="1"/>
</dbReference>
<dbReference type="InterPro" id="IPR003660">
    <property type="entry name" value="HAMP_dom"/>
</dbReference>
<keyword evidence="9" id="KW-1185">Reference proteome</keyword>
<dbReference type="InterPro" id="IPR000160">
    <property type="entry name" value="GGDEF_dom"/>
</dbReference>
<evidence type="ECO:0000313" key="5">
    <source>
        <dbReference type="EMBL" id="ODR53483.1"/>
    </source>
</evidence>
<dbReference type="SUPFAM" id="SSF55073">
    <property type="entry name" value="Nucleotide cyclase"/>
    <property type="match status" value="1"/>
</dbReference>
<evidence type="ECO:0000259" key="3">
    <source>
        <dbReference type="PROSITE" id="PS50887"/>
    </source>
</evidence>
<dbReference type="GO" id="GO:1902201">
    <property type="term" value="P:negative regulation of bacterial-type flagellum-dependent cell motility"/>
    <property type="evidence" value="ECO:0007669"/>
    <property type="project" value="TreeGrafter"/>
</dbReference>
<dbReference type="PROSITE" id="PS50885">
    <property type="entry name" value="HAMP"/>
    <property type="match status" value="1"/>
</dbReference>
<dbReference type="GO" id="GO:0052621">
    <property type="term" value="F:diguanylate cyclase activity"/>
    <property type="evidence" value="ECO:0007669"/>
    <property type="project" value="UniProtKB-EC"/>
</dbReference>
<dbReference type="Gene3D" id="3.30.70.270">
    <property type="match status" value="1"/>
</dbReference>
<feature type="transmembrane region" description="Helical" evidence="1">
    <location>
        <begin position="283"/>
        <end position="301"/>
    </location>
</feature>
<dbReference type="Gene3D" id="3.30.450.20">
    <property type="entry name" value="PAS domain"/>
    <property type="match status" value="1"/>
</dbReference>
<comment type="caution">
    <text evidence="4">The sequence shown here is derived from an EMBL/GenBank/DDBJ whole genome shotgun (WGS) entry which is preliminary data.</text>
</comment>
<dbReference type="CDD" id="cd06225">
    <property type="entry name" value="HAMP"/>
    <property type="match status" value="1"/>
</dbReference>
<dbReference type="PROSITE" id="PS50887">
    <property type="entry name" value="GGDEF"/>
    <property type="match status" value="1"/>
</dbReference>
<dbReference type="Proteomes" id="UP000094067">
    <property type="component" value="Unassembled WGS sequence"/>
</dbReference>
<dbReference type="Pfam" id="PF00990">
    <property type="entry name" value="GGDEF"/>
    <property type="match status" value="1"/>
</dbReference>
<keyword evidence="4" id="KW-0808">Transferase</keyword>
<dbReference type="NCBIfam" id="TIGR00254">
    <property type="entry name" value="GGDEF"/>
    <property type="match status" value="1"/>
</dbReference>
<dbReference type="EC" id="2.7.7.65" evidence="4"/>
<dbReference type="InterPro" id="IPR029787">
    <property type="entry name" value="Nucleotide_cyclase"/>
</dbReference>
<dbReference type="Gene3D" id="6.10.340.10">
    <property type="match status" value="1"/>
</dbReference>
<gene>
    <name evidence="4" type="primary">yfiN_2</name>
    <name evidence="5" type="ORF">BEI59_07255</name>
    <name evidence="4" type="ORF">BEI61_05296</name>
    <name evidence="6" type="ORF">BEI63_08995</name>
</gene>
<keyword evidence="1" id="KW-0472">Membrane</keyword>
<dbReference type="Proteomes" id="UP000094271">
    <property type="component" value="Unassembled WGS sequence"/>
</dbReference>
<keyword evidence="4" id="KW-0548">Nucleotidyltransferase</keyword>
<evidence type="ECO:0000313" key="8">
    <source>
        <dbReference type="Proteomes" id="UP000094271"/>
    </source>
</evidence>
<dbReference type="AlphaFoldDB" id="A0A1E3A794"/>
<accession>A0A1E3A794</accession>
<dbReference type="EMBL" id="MEHD01000019">
    <property type="protein sequence ID" value="ODR58625.1"/>
    <property type="molecule type" value="Genomic_DNA"/>
</dbReference>
<protein>
    <submittedName>
        <fullName evidence="4">Putative diguanylate cyclase YfiN</fullName>
        <ecNumber evidence="4">2.7.7.65</ecNumber>
    </submittedName>
</protein>
<dbReference type="InterPro" id="IPR043128">
    <property type="entry name" value="Rev_trsase/Diguanyl_cyclase"/>
</dbReference>
<dbReference type="InterPro" id="IPR050469">
    <property type="entry name" value="Diguanylate_Cyclase"/>
</dbReference>
<evidence type="ECO:0000313" key="7">
    <source>
        <dbReference type="Proteomes" id="UP000094067"/>
    </source>
</evidence>
<sequence length="551" mass="62728">MNIRTSMYRIVFLMIALPFLLFSLITTYIYSSGLQNALIESLHVVATTHVTEMTDFCEQQKDYMTIIGTMDISRAAMKGSLDKDLCMYLDNMLYSRVESLSYLNTFALIDSDYRVVACSEEHSTFANDGIDSLIKSMGDQDFFFSDILIDGQGNKTLVAIARIDEQGETLGYSLMEINLDFYEGIRERAALWNDATFYLLDGRQQIISAGTSEEGRDNFVTSATERKDYIKNYESIDFVKNPQGYFQYKVGGKGYITYYSNVKYTHWRILLTVSMDNFLSQKYVYYILAFFMISLCTILAFRIGSFVSKRIVHPIKSISSTLTDIRESQDYSLRVSVERKDEIGRLAVEVNNLIDYIETESLYKAQQRRLLQQKAEQDALTKVLNKERISQYLQEALDRHCSENTEMAVLFLDIDDFKIFNDKYGHHVGDQVLLFLTSLLTRESEGTVGRVGGDEFLVIIEKPDNVRSLDQCLRQIEEKAGSSFVIRGSDCCLPIYCCIGAVRIDFTVMEGETLSAEKAIGLADSAMYRVKNNGKNGHLILEYPGSETANT</sequence>
<name>A0A1E3A794_9FIRM</name>
<evidence type="ECO:0000256" key="1">
    <source>
        <dbReference type="SAM" id="Phobius"/>
    </source>
</evidence>
<dbReference type="Proteomes" id="UP000094869">
    <property type="component" value="Unassembled WGS sequence"/>
</dbReference>
<dbReference type="PANTHER" id="PTHR45138">
    <property type="entry name" value="REGULATORY COMPONENTS OF SENSORY TRANSDUCTION SYSTEM"/>
    <property type="match status" value="1"/>
</dbReference>
<organism evidence="4 7">
    <name type="scientific">Eisenbergiella tayi</name>
    <dbReference type="NCBI Taxonomy" id="1432052"/>
    <lineage>
        <taxon>Bacteria</taxon>
        <taxon>Bacillati</taxon>
        <taxon>Bacillota</taxon>
        <taxon>Clostridia</taxon>
        <taxon>Lachnospirales</taxon>
        <taxon>Lachnospiraceae</taxon>
        <taxon>Eisenbergiella</taxon>
    </lineage>
</organism>
<keyword evidence="1" id="KW-0812">Transmembrane</keyword>
<dbReference type="CDD" id="cd18773">
    <property type="entry name" value="PDC1_HK_sensor"/>
    <property type="match status" value="1"/>
</dbReference>
<evidence type="ECO:0000313" key="6">
    <source>
        <dbReference type="EMBL" id="ODR58625.1"/>
    </source>
</evidence>
<dbReference type="EMBL" id="MEHA01000004">
    <property type="protein sequence ID" value="ODR53483.1"/>
    <property type="molecule type" value="Genomic_DNA"/>
</dbReference>
<dbReference type="CDD" id="cd01949">
    <property type="entry name" value="GGDEF"/>
    <property type="match status" value="1"/>
</dbReference>
<dbReference type="PANTHER" id="PTHR45138:SF9">
    <property type="entry name" value="DIGUANYLATE CYCLASE DGCM-RELATED"/>
    <property type="match status" value="1"/>
</dbReference>
<reference evidence="6 9" key="2">
    <citation type="submission" date="2016-08" db="EMBL/GenBank/DDBJ databases">
        <title>Characterization of Isolates of Eisenbergiella tayi Derived from Blood Cultures, Using Whole Genome Sequencing.</title>
        <authorList>
            <person name="Bernier A.-M."/>
            <person name="Burdz T."/>
            <person name="Wiebe D."/>
            <person name="Bernard K."/>
        </authorList>
    </citation>
    <scope>NUCLEOTIDE SEQUENCE [LARGE SCALE GENOMIC DNA]</scope>
    <source>
        <strain evidence="6 9">NML120146</strain>
    </source>
</reference>
<feature type="domain" description="GGDEF" evidence="3">
    <location>
        <begin position="405"/>
        <end position="543"/>
    </location>
</feature>
<dbReference type="Pfam" id="PF00672">
    <property type="entry name" value="HAMP"/>
    <property type="match status" value="1"/>
</dbReference>
<dbReference type="GO" id="GO:0007165">
    <property type="term" value="P:signal transduction"/>
    <property type="evidence" value="ECO:0007669"/>
    <property type="project" value="InterPro"/>
</dbReference>
<evidence type="ECO:0000313" key="9">
    <source>
        <dbReference type="Proteomes" id="UP000094869"/>
    </source>
</evidence>
<dbReference type="GO" id="GO:0005886">
    <property type="term" value="C:plasma membrane"/>
    <property type="evidence" value="ECO:0007669"/>
    <property type="project" value="TreeGrafter"/>
</dbReference>
<evidence type="ECO:0000259" key="2">
    <source>
        <dbReference type="PROSITE" id="PS50885"/>
    </source>
</evidence>
<evidence type="ECO:0000313" key="4">
    <source>
        <dbReference type="EMBL" id="ODM04489.1"/>
    </source>
</evidence>
<dbReference type="EMBL" id="MCGH01000003">
    <property type="protein sequence ID" value="ODM04489.1"/>
    <property type="molecule type" value="Genomic_DNA"/>
</dbReference>